<evidence type="ECO:0000256" key="1">
    <source>
        <dbReference type="ARBA" id="ARBA00004141"/>
    </source>
</evidence>
<feature type="transmembrane region" description="Helical" evidence="9">
    <location>
        <begin position="35"/>
        <end position="60"/>
    </location>
</feature>
<dbReference type="Proteomes" id="UP001652625">
    <property type="component" value="Chromosome 05"/>
</dbReference>
<dbReference type="Pfam" id="PF00571">
    <property type="entry name" value="CBS"/>
    <property type="match status" value="1"/>
</dbReference>
<dbReference type="InterPro" id="IPR046342">
    <property type="entry name" value="CBS_dom_sf"/>
</dbReference>
<accession>A0ABM4BWB8</accession>
<keyword evidence="4" id="KW-0677">Repeat</keyword>
<sequence>MMKVVCDNLSFDEVLCNGSYYSLISKRFTPDDNMFWIFLGVYIFLVLFAGIMSGLTIGLLSLDLTQLEILCVAGKPQEKKYANAIFPLVKKPHILLVTLLLANSICVESMPIFMDKISNPIVAILVSVTAVLVFGEIVPQAICTRYGLAIGYYLSPLVKLLFVFLFVIVWPISKFLDCVLGTAHTMYFRRAELKVLVSMHQSIDDDNEEPLSTNEALIIKGALDLTMKTCKDALVPLDSVHMLSADTSLDYQTMSEIIDFGHSRIPVYEKNRKNIIGILLVKSIITLHPYDNVPVIDVMRSQKLIPRFPENAPLYSVLKACQTGRSHLCLVTDSNLEVVGIITLEDILEEILQEEIFDETDLCINMKNRIKVACKILSHSSSKSLTSSKNIIAPYRQKKEYDDENNEHTPLINH</sequence>
<organism evidence="12 13">
    <name type="scientific">Hydra vulgaris</name>
    <name type="common">Hydra</name>
    <name type="synonym">Hydra attenuata</name>
    <dbReference type="NCBI Taxonomy" id="6087"/>
    <lineage>
        <taxon>Eukaryota</taxon>
        <taxon>Metazoa</taxon>
        <taxon>Cnidaria</taxon>
        <taxon>Hydrozoa</taxon>
        <taxon>Hydroidolina</taxon>
        <taxon>Anthoathecata</taxon>
        <taxon>Aplanulata</taxon>
        <taxon>Hydridae</taxon>
        <taxon>Hydra</taxon>
    </lineage>
</organism>
<evidence type="ECO:0000256" key="5">
    <source>
        <dbReference type="ARBA" id="ARBA00022989"/>
    </source>
</evidence>
<dbReference type="CDD" id="cd04590">
    <property type="entry name" value="CBS_pair_CorC_HlyC_assoc"/>
    <property type="match status" value="1"/>
</dbReference>
<dbReference type="GeneID" id="136071875"/>
<gene>
    <name evidence="13" type="primary">LOC136071875</name>
</gene>
<evidence type="ECO:0000256" key="9">
    <source>
        <dbReference type="SAM" id="Phobius"/>
    </source>
</evidence>
<protein>
    <submittedName>
        <fullName evidence="13">Uncharacterized protein LOC136071875 isoform X1</fullName>
    </submittedName>
</protein>
<dbReference type="RefSeq" id="XP_065653502.1">
    <property type="nucleotide sequence ID" value="XM_065797430.1"/>
</dbReference>
<dbReference type="InterPro" id="IPR045095">
    <property type="entry name" value="ACDP"/>
</dbReference>
<reference evidence="13" key="1">
    <citation type="submission" date="2025-08" db="UniProtKB">
        <authorList>
            <consortium name="RefSeq"/>
        </authorList>
    </citation>
    <scope>IDENTIFICATION</scope>
</reference>
<dbReference type="PROSITE" id="PS51846">
    <property type="entry name" value="CNNM"/>
    <property type="match status" value="1"/>
</dbReference>
<keyword evidence="12" id="KW-1185">Reference proteome</keyword>
<feature type="transmembrane region" description="Helical" evidence="9">
    <location>
        <begin position="120"/>
        <end position="138"/>
    </location>
</feature>
<evidence type="ECO:0000256" key="4">
    <source>
        <dbReference type="ARBA" id="ARBA00022737"/>
    </source>
</evidence>
<dbReference type="InterPro" id="IPR044751">
    <property type="entry name" value="Ion_transp-like_CBS"/>
</dbReference>
<dbReference type="PANTHER" id="PTHR12064:SF97">
    <property type="entry name" value="METAL TRANSPORTER CNNM-5"/>
    <property type="match status" value="1"/>
</dbReference>
<evidence type="ECO:0000256" key="3">
    <source>
        <dbReference type="ARBA" id="ARBA00022692"/>
    </source>
</evidence>
<feature type="domain" description="CBS" evidence="10">
    <location>
        <begin position="299"/>
        <end position="359"/>
    </location>
</feature>
<dbReference type="SUPFAM" id="SSF54631">
    <property type="entry name" value="CBS-domain pair"/>
    <property type="match status" value="1"/>
</dbReference>
<evidence type="ECO:0000259" key="11">
    <source>
        <dbReference type="PROSITE" id="PS51846"/>
    </source>
</evidence>
<keyword evidence="7" id="KW-0129">CBS domain</keyword>
<dbReference type="Gene3D" id="3.10.580.10">
    <property type="entry name" value="CBS-domain"/>
    <property type="match status" value="1"/>
</dbReference>
<evidence type="ECO:0000259" key="10">
    <source>
        <dbReference type="PROSITE" id="PS51371"/>
    </source>
</evidence>
<evidence type="ECO:0000256" key="6">
    <source>
        <dbReference type="ARBA" id="ARBA00023136"/>
    </source>
</evidence>
<keyword evidence="3 8" id="KW-0812">Transmembrane</keyword>
<evidence type="ECO:0000256" key="8">
    <source>
        <dbReference type="PROSITE-ProRule" id="PRU01193"/>
    </source>
</evidence>
<dbReference type="PANTHER" id="PTHR12064">
    <property type="entry name" value="METAL TRANSPORTER CNNM"/>
    <property type="match status" value="1"/>
</dbReference>
<evidence type="ECO:0000256" key="7">
    <source>
        <dbReference type="PROSITE-ProRule" id="PRU00703"/>
    </source>
</evidence>
<comment type="similarity">
    <text evidence="2">Belongs to the ACDP family.</text>
</comment>
<name>A0ABM4BWB8_HYDVU</name>
<dbReference type="PROSITE" id="PS51371">
    <property type="entry name" value="CBS"/>
    <property type="match status" value="1"/>
</dbReference>
<feature type="domain" description="CNNM transmembrane" evidence="11">
    <location>
        <begin position="31"/>
        <end position="215"/>
    </location>
</feature>
<keyword evidence="5 8" id="KW-1133">Transmembrane helix</keyword>
<keyword evidence="6 8" id="KW-0472">Membrane</keyword>
<proteinExistence type="inferred from homology"/>
<evidence type="ECO:0000313" key="13">
    <source>
        <dbReference type="RefSeq" id="XP_065653502.1"/>
    </source>
</evidence>
<evidence type="ECO:0000313" key="12">
    <source>
        <dbReference type="Proteomes" id="UP001652625"/>
    </source>
</evidence>
<feature type="transmembrane region" description="Helical" evidence="9">
    <location>
        <begin position="150"/>
        <end position="172"/>
    </location>
</feature>
<evidence type="ECO:0000256" key="2">
    <source>
        <dbReference type="ARBA" id="ARBA00010484"/>
    </source>
</evidence>
<dbReference type="Pfam" id="PF01595">
    <property type="entry name" value="CNNM"/>
    <property type="match status" value="1"/>
</dbReference>
<comment type="subcellular location">
    <subcellularLocation>
        <location evidence="1">Membrane</location>
        <topology evidence="1">Multi-pass membrane protein</topology>
    </subcellularLocation>
</comment>
<dbReference type="InterPro" id="IPR002550">
    <property type="entry name" value="CNNM"/>
</dbReference>
<dbReference type="InterPro" id="IPR000644">
    <property type="entry name" value="CBS_dom"/>
</dbReference>